<dbReference type="EMBL" id="LT934113">
    <property type="protein sequence ID" value="VAH34032.1"/>
    <property type="molecule type" value="Genomic_DNA"/>
</dbReference>
<feature type="region of interest" description="Disordered" evidence="1">
    <location>
        <begin position="649"/>
        <end position="687"/>
    </location>
</feature>
<dbReference type="Proteomes" id="UP000324705">
    <property type="component" value="Chromosome 2A"/>
</dbReference>
<dbReference type="PANTHER" id="PTHR46634">
    <property type="entry name" value="M REDUCTASE II SUBUNIT GAMMA, PUTATIVE (DUF3741)-RELATED"/>
    <property type="match status" value="1"/>
</dbReference>
<evidence type="ECO:0000313" key="6">
    <source>
        <dbReference type="Proteomes" id="UP000324705"/>
    </source>
</evidence>
<feature type="domain" description="DUF3741" evidence="2">
    <location>
        <begin position="205"/>
        <end position="249"/>
    </location>
</feature>
<evidence type="ECO:0000313" key="5">
    <source>
        <dbReference type="EMBL" id="VAH34032.1"/>
    </source>
</evidence>
<protein>
    <recommendedName>
        <fullName evidence="7">DUF4378 domain-containing protein</fullName>
    </recommendedName>
</protein>
<evidence type="ECO:0000259" key="4">
    <source>
        <dbReference type="Pfam" id="PF14383"/>
    </source>
</evidence>
<dbReference type="Gramene" id="TRITD2Av1G217240.4">
    <property type="protein sequence ID" value="TRITD2Av1G217240.4"/>
    <property type="gene ID" value="TRITD2Av1G217240"/>
</dbReference>
<name>A0A9R1P011_TRITD</name>
<accession>A0A9R1P011</accession>
<evidence type="ECO:0000259" key="3">
    <source>
        <dbReference type="Pfam" id="PF14309"/>
    </source>
</evidence>
<feature type="domain" description="DUF3741" evidence="4">
    <location>
        <begin position="92"/>
        <end position="113"/>
    </location>
</feature>
<gene>
    <name evidence="5" type="ORF">TRITD_2Av1G217240</name>
</gene>
<organism evidence="5 6">
    <name type="scientific">Triticum turgidum subsp. durum</name>
    <name type="common">Durum wheat</name>
    <name type="synonym">Triticum durum</name>
    <dbReference type="NCBI Taxonomy" id="4567"/>
    <lineage>
        <taxon>Eukaryota</taxon>
        <taxon>Viridiplantae</taxon>
        <taxon>Streptophyta</taxon>
        <taxon>Embryophyta</taxon>
        <taxon>Tracheophyta</taxon>
        <taxon>Spermatophyta</taxon>
        <taxon>Magnoliopsida</taxon>
        <taxon>Liliopsida</taxon>
        <taxon>Poales</taxon>
        <taxon>Poaceae</taxon>
        <taxon>BOP clade</taxon>
        <taxon>Pooideae</taxon>
        <taxon>Triticodae</taxon>
        <taxon>Triticeae</taxon>
        <taxon>Triticinae</taxon>
        <taxon>Triticum</taxon>
    </lineage>
</organism>
<feature type="compositionally biased region" description="Polar residues" evidence="1">
    <location>
        <begin position="357"/>
        <end position="368"/>
    </location>
</feature>
<evidence type="ECO:0000259" key="2">
    <source>
        <dbReference type="Pfam" id="PF12552"/>
    </source>
</evidence>
<dbReference type="InterPro" id="IPR022212">
    <property type="entry name" value="DUF3741"/>
</dbReference>
<evidence type="ECO:0000256" key="1">
    <source>
        <dbReference type="SAM" id="MobiDB-lite"/>
    </source>
</evidence>
<dbReference type="InterPro" id="IPR025486">
    <property type="entry name" value="DUF4378"/>
</dbReference>
<dbReference type="Pfam" id="PF14309">
    <property type="entry name" value="DUF4378"/>
    <property type="match status" value="1"/>
</dbReference>
<feature type="compositionally biased region" description="Low complexity" evidence="1">
    <location>
        <begin position="671"/>
        <end position="685"/>
    </location>
</feature>
<dbReference type="PANTHER" id="PTHR46634:SF3">
    <property type="entry name" value="M REDUCTASE II SUBUNIT GAMMA, PUTATIVE (DUF3741)-RELATED"/>
    <property type="match status" value="1"/>
</dbReference>
<feature type="region of interest" description="Disordered" evidence="1">
    <location>
        <begin position="406"/>
        <end position="425"/>
    </location>
</feature>
<evidence type="ECO:0008006" key="7">
    <source>
        <dbReference type="Google" id="ProtNLM"/>
    </source>
</evidence>
<feature type="region of interest" description="Disordered" evidence="1">
    <location>
        <begin position="278"/>
        <end position="341"/>
    </location>
</feature>
<feature type="domain" description="DUF4378" evidence="3">
    <location>
        <begin position="735"/>
        <end position="899"/>
    </location>
</feature>
<dbReference type="Pfam" id="PF12552">
    <property type="entry name" value="DUF3741"/>
    <property type="match status" value="1"/>
</dbReference>
<reference evidence="5 6" key="1">
    <citation type="submission" date="2017-09" db="EMBL/GenBank/DDBJ databases">
        <authorList>
            <consortium name="International Durum Wheat Genome Sequencing Consortium (IDWGSC)"/>
            <person name="Milanesi L."/>
        </authorList>
    </citation>
    <scope>NUCLEOTIDE SEQUENCE [LARGE SCALE GENOMIC DNA]</scope>
    <source>
        <strain evidence="6">cv. Svevo</strain>
    </source>
</reference>
<sequence>MLGGSIFSENKAMINLFDLSTGMANTKALSDRAHREDSPVRRGRTDIKRTVDPAKVCIEDKLETSNRSSLSSKSDASPMKKLLANEIAKEVESKRKPPSVVARLMGLEDDLPAQEQALHSPKRNLRRSHSHDNYAATKKALQQQELRLYNKTTRGKHTGPNETVEFKDVYAVCEEPLRTHHLQDQTSSGVRSSQNKRDERIEVVRQKFIQAKRLATDENFLHSKEFHEALEVLSSNKDLFLKFLEEPSSVFSNPLYGQHTMPASPQTKRITVLKPFKSPENKGARESRTHGVDEENDFVMGKSHKRSHSAEDAFSKPNRIVVLKPSPGKPNRAHARLTPRSSPFELDESLLSSVYSNGYNGDESSLSRSEGDNIDEDGGSLSDSEVVSPVSRHSWDYIKRYSSTYSSSTHSRASHSHSAESSVIKEAKRRLSERWTTVACDEIRQEVKLPRTSRTLGDMLSIKETEKEETVTVINSASSSRSCGTKNELAMQASSVSTLREDETGESSPRNLARSKSLPVSSAMFDNMVVSANSEGCETPKVDTRQGKGKLSFKGKVSSFFFPRSKRLAEEKTTVPSDSGEKVQVTFLDDKRSETNSDLQFDEQIAFCKDKADNSTIQTNCSLNEDVGSMEAPVSSDCPSGYTDEPVSNGGLKCMRDQPSPTSVLDASFEASNTNEPESSSSTSACNERAALRSRAIESVPRSLSCKDTYSHSPLHMHHLNSSNAEDNESECYALVQKILSSAGLDNLQVSMVFTGWHLADCPLDPALCDKFLDRKEEAAKSRERRSNQKLLFDCVNMALVETGQEALLRTYPWGKACFGARSEALSQDLGEEVWSHVRDWLYRAERLAANECSDAAMMLERIVHQEVEGGGWVKSARSEADEMTKQIADGLLVELVGEAVADLAVCFPQQDLAVPMPMPNL</sequence>
<feature type="compositionally biased region" description="Basic and acidic residues" evidence="1">
    <location>
        <begin position="278"/>
        <end position="293"/>
    </location>
</feature>
<dbReference type="Pfam" id="PF14383">
    <property type="entry name" value="VARLMGL"/>
    <property type="match status" value="1"/>
</dbReference>
<keyword evidence="6" id="KW-1185">Reference proteome</keyword>
<dbReference type="InterPro" id="IPR032795">
    <property type="entry name" value="DUF3741-assoc"/>
</dbReference>
<proteinExistence type="predicted"/>
<dbReference type="AlphaFoldDB" id="A0A9R1P011"/>
<feature type="region of interest" description="Disordered" evidence="1">
    <location>
        <begin position="493"/>
        <end position="518"/>
    </location>
</feature>
<feature type="region of interest" description="Disordered" evidence="1">
    <location>
        <begin position="357"/>
        <end position="386"/>
    </location>
</feature>